<dbReference type="Pfam" id="PF05926">
    <property type="entry name" value="Phage_GPL"/>
    <property type="match status" value="1"/>
</dbReference>
<protein>
    <submittedName>
        <fullName evidence="1">Phage head protein</fullName>
    </submittedName>
</protein>
<dbReference type="AlphaFoldDB" id="A0A076PSZ2"/>
<dbReference type="HOGENOM" id="CLU_109291_1_1_4"/>
<accession>A0A076PSZ2</accession>
<reference evidence="1 2" key="1">
    <citation type="journal article" date="2014" name="Genome Announc.">
        <title>Complete Genome Sequence of Polychlorinated Biphenyl Degrader Comamonas testosteroni TK102 (NBRC 109938).</title>
        <authorList>
            <person name="Fukuda K."/>
            <person name="Hosoyama A."/>
            <person name="Tsuchikane K."/>
            <person name="Ohji S."/>
            <person name="Yamazoe A."/>
            <person name="Fujita N."/>
            <person name="Shintani M."/>
            <person name="Kimbara K."/>
        </authorList>
    </citation>
    <scope>NUCLEOTIDE SEQUENCE [LARGE SCALE GENOMIC DNA]</scope>
    <source>
        <strain evidence="1">TK102</strain>
    </source>
</reference>
<organism evidence="1 2">
    <name type="scientific">Comamonas testosteroni TK102</name>
    <dbReference type="NCBI Taxonomy" id="1392005"/>
    <lineage>
        <taxon>Bacteria</taxon>
        <taxon>Pseudomonadati</taxon>
        <taxon>Pseudomonadota</taxon>
        <taxon>Betaproteobacteria</taxon>
        <taxon>Burkholderiales</taxon>
        <taxon>Comamonadaceae</taxon>
        <taxon>Comamonas</taxon>
    </lineage>
</organism>
<dbReference type="EMBL" id="CP006704">
    <property type="protein sequence ID" value="AIJ48843.1"/>
    <property type="molecule type" value="Genomic_DNA"/>
</dbReference>
<dbReference type="InterPro" id="IPR009225">
    <property type="entry name" value="Phage_head_completion_GpL"/>
</dbReference>
<dbReference type="KEGG" id="ctes:O987_23820"/>
<sequence>MLGGSQGRAKALAYRNALRPPPTTLAPHQPSTMTMIANAPPIIVTDPPSRPPITGVLDAGGFWPHIDLAKLRDSVDVDGSVTAGRLTHAAANALASVIKDLSNWAAAQAAAGFDALSSVPAIAINGTSVNVLCFERAVYAYAKADLIERYAGADATGRTEPGDERRELQASDYRADALRAVRDILGVARMESELI</sequence>
<dbReference type="Proteomes" id="UP000028782">
    <property type="component" value="Chromosome"/>
</dbReference>
<proteinExistence type="predicted"/>
<evidence type="ECO:0000313" key="2">
    <source>
        <dbReference type="Proteomes" id="UP000028782"/>
    </source>
</evidence>
<name>A0A076PSZ2_COMTE</name>
<gene>
    <name evidence="1" type="ORF">O987_23820</name>
</gene>
<evidence type="ECO:0000313" key="1">
    <source>
        <dbReference type="EMBL" id="AIJ48843.1"/>
    </source>
</evidence>